<evidence type="ECO:0000256" key="1">
    <source>
        <dbReference type="SAM" id="SignalP"/>
    </source>
</evidence>
<dbReference type="Gene3D" id="3.30.70.2970">
    <property type="entry name" value="Protein of unknown function (DUF541), domain 2"/>
    <property type="match status" value="1"/>
</dbReference>
<feature type="signal peptide" evidence="1">
    <location>
        <begin position="1"/>
        <end position="20"/>
    </location>
</feature>
<name>A0ABT3BGE7_9RHOB</name>
<evidence type="ECO:0000313" key="2">
    <source>
        <dbReference type="EMBL" id="MCV3272652.1"/>
    </source>
</evidence>
<gene>
    <name evidence="2" type="ORF">MUB52_14535</name>
</gene>
<dbReference type="EMBL" id="JALIEB010000009">
    <property type="protein sequence ID" value="MCV3272652.1"/>
    <property type="molecule type" value="Genomic_DNA"/>
</dbReference>
<sequence>MRYVLTALLMVIFTSGVALAEDERVITVTGIGSVETVPDMATLRLGVTHEAKRATDAIAATTEGVAAVLSRLEEAGIEARDMQTDQLSLQPVWSDYDANTRRITGFVASNILIVRVRDLDGLGQVLDLVISDGANSFNGLSFGLQEPKPAQDAARTAAVADAVDRAEQLAAAAGVTLGPIQSISEQGGVARPQMMEMALSRAAADVPIAQGEVSTSAQVNIVFAIAE</sequence>
<dbReference type="RefSeq" id="WP_263844969.1">
    <property type="nucleotide sequence ID" value="NZ_JALIEB010000009.1"/>
</dbReference>
<dbReference type="InterPro" id="IPR052022">
    <property type="entry name" value="26kDa_periplasmic_antigen"/>
</dbReference>
<comment type="caution">
    <text evidence="2">The sequence shown here is derived from an EMBL/GenBank/DDBJ whole genome shotgun (WGS) entry which is preliminary data.</text>
</comment>
<dbReference type="Proteomes" id="UP001208690">
    <property type="component" value="Unassembled WGS sequence"/>
</dbReference>
<organism evidence="2 3">
    <name type="scientific">Roseobacter sinensis</name>
    <dbReference type="NCBI Taxonomy" id="2931391"/>
    <lineage>
        <taxon>Bacteria</taxon>
        <taxon>Pseudomonadati</taxon>
        <taxon>Pseudomonadota</taxon>
        <taxon>Alphaproteobacteria</taxon>
        <taxon>Rhodobacterales</taxon>
        <taxon>Roseobacteraceae</taxon>
        <taxon>Roseobacter</taxon>
    </lineage>
</organism>
<keyword evidence="3" id="KW-1185">Reference proteome</keyword>
<protein>
    <submittedName>
        <fullName evidence="2">SIMPL domain-containing protein</fullName>
    </submittedName>
</protein>
<dbReference type="PANTHER" id="PTHR34387:SF1">
    <property type="entry name" value="PERIPLASMIC IMMUNOGENIC PROTEIN"/>
    <property type="match status" value="1"/>
</dbReference>
<dbReference type="Gene3D" id="3.30.110.170">
    <property type="entry name" value="Protein of unknown function (DUF541), domain 1"/>
    <property type="match status" value="1"/>
</dbReference>
<dbReference type="Pfam" id="PF04402">
    <property type="entry name" value="SIMPL"/>
    <property type="match status" value="1"/>
</dbReference>
<proteinExistence type="predicted"/>
<reference evidence="2 3" key="1">
    <citation type="submission" date="2022-04" db="EMBL/GenBank/DDBJ databases">
        <title>Roseobacter sp. WL0113 is a bacterium isolated from neritic sediment.</title>
        <authorList>
            <person name="Wang L."/>
            <person name="He W."/>
            <person name="Zhang D.-F."/>
        </authorList>
    </citation>
    <scope>NUCLEOTIDE SEQUENCE [LARGE SCALE GENOMIC DNA]</scope>
    <source>
        <strain evidence="2 3">WL0113</strain>
    </source>
</reference>
<dbReference type="PANTHER" id="PTHR34387">
    <property type="entry name" value="SLR1258 PROTEIN"/>
    <property type="match status" value="1"/>
</dbReference>
<evidence type="ECO:0000313" key="3">
    <source>
        <dbReference type="Proteomes" id="UP001208690"/>
    </source>
</evidence>
<accession>A0ABT3BGE7</accession>
<keyword evidence="1" id="KW-0732">Signal</keyword>
<feature type="chain" id="PRO_5046311767" evidence="1">
    <location>
        <begin position="21"/>
        <end position="227"/>
    </location>
</feature>
<dbReference type="InterPro" id="IPR007497">
    <property type="entry name" value="SIMPL/DUF541"/>
</dbReference>